<evidence type="ECO:0000313" key="2">
    <source>
        <dbReference type="Proteomes" id="UP000293589"/>
    </source>
</evidence>
<sequence>MTHANAAMPDAAAARSSGGWEEFRAPGPWNAPAAYWFWHRIPTRSEIVAQIQAMMDAGYQSFQIQTRLSFPRDRYLSDDYLAMCRLAADEAASRGMMIGIYDEYNWLSGHAGGLTVQGRDELRERHLFHVTVPVGASGRIAGAITGIRSQDVGYLQEPGRQWVYDGGEPLWDEWTLVGAIGVTADGLPVDLTAGAHIDRADPQGCATSVGVPPASGLREVTFLVAARCRSSRMINYLDPAAARRFTEVGYDPYARAFGPHMGTTIRYVFFDQPHACFYTWDQNEGPTASTLMYEASFYRELQEAYSRDWPALLLSISRRDPAWASWRMTFFERYAQRGIDAFLGTLAQWCHRHGVLLSGHEVLSHVSSWDPTGTIVADDPRTNFGLDYFGIDAWRDVTGVDARNAMPQLSAKFGDSVARSHGRSGCIVEQYFGRVVPGSHFAAGWWELTLGQLRSQTMRHHILGMRQLLMHAFWLTDGDESDRMLVNPRFDFAPGVNFEPWFAAHRALADESARVSVFLDGMRPLDHVAVLYPLRTAWMGGPSHEFGRHTAFWTERLAREGIDYALIDERDLLGSASDGSGLRLPDGRTFPVLVLPGVEAVRSLDIVERLRAFLDAGGVVVSTGVLPSLTQDDGDVRAAVERLAEDPHWFHYAGEPSWDRVRAAVLQALPGRFRVVAAAGSGQLWSRCGADGTGVRVMLFNDGDDEREVGIVHARERCRVTEWRAVDGSRSAPTPWLTGPVRVRLAPHQVRLLHVEVDGERTADELTLLSGWRFRPVTQDADATCSWQPIMPFDGWQAQGYPTFCGTGEYRIDVEIPDDAMSSDGWELLLPATEDSAEVLVNGRHAGVAPWPSGAIRLGGSLHAGVNALTVRVTSSAANHYYHGTGLQGDGPARCGLLAPPVLRPVRRWHDIDSLLA</sequence>
<dbReference type="PANTHER" id="PTHR36848">
    <property type="entry name" value="DNA-BINDING PROTEIN (PUTATIVE SECRETED PROTEIN)-RELATED"/>
    <property type="match status" value="1"/>
</dbReference>
<dbReference type="InterPro" id="IPR029062">
    <property type="entry name" value="Class_I_gatase-like"/>
</dbReference>
<dbReference type="AlphaFoldDB" id="A0A4P6DT77"/>
<dbReference type="Gene3D" id="2.60.120.260">
    <property type="entry name" value="Galactose-binding domain-like"/>
    <property type="match status" value="1"/>
</dbReference>
<dbReference type="KEGG" id="bgx:ESN35_03920"/>
<dbReference type="Gene3D" id="3.40.50.880">
    <property type="match status" value="1"/>
</dbReference>
<proteinExistence type="predicted"/>
<dbReference type="InterPro" id="IPR008979">
    <property type="entry name" value="Galactose-bd-like_sf"/>
</dbReference>
<dbReference type="SUPFAM" id="SSF49785">
    <property type="entry name" value="Galactose-binding domain-like"/>
    <property type="match status" value="1"/>
</dbReference>
<dbReference type="PANTHER" id="PTHR36848:SF2">
    <property type="entry name" value="SECRETED PROTEIN"/>
    <property type="match status" value="1"/>
</dbReference>
<dbReference type="Proteomes" id="UP000293589">
    <property type="component" value="Chromosome"/>
</dbReference>
<dbReference type="EMBL" id="CP035464">
    <property type="protein sequence ID" value="QAY32665.1"/>
    <property type="molecule type" value="Genomic_DNA"/>
</dbReference>
<dbReference type="RefSeq" id="WP_129237142.1">
    <property type="nucleotide sequence ID" value="NZ_CP035464.1"/>
</dbReference>
<name>A0A4P6DT77_9BIFI</name>
<protein>
    <submittedName>
        <fullName evidence="1">Uncharacterized protein</fullName>
    </submittedName>
</protein>
<organism evidence="1 2">
    <name type="scientific">Bifidobacterium pullorum subsp. gallinarum</name>
    <dbReference type="NCBI Taxonomy" id="78344"/>
    <lineage>
        <taxon>Bacteria</taxon>
        <taxon>Bacillati</taxon>
        <taxon>Actinomycetota</taxon>
        <taxon>Actinomycetes</taxon>
        <taxon>Bifidobacteriales</taxon>
        <taxon>Bifidobacteriaceae</taxon>
        <taxon>Bifidobacterium</taxon>
    </lineage>
</organism>
<dbReference type="InterPro" id="IPR053161">
    <property type="entry name" value="Ulvan_degrading_GH"/>
</dbReference>
<accession>A0A4P6DT77</accession>
<evidence type="ECO:0000313" key="1">
    <source>
        <dbReference type="EMBL" id="QAY32665.1"/>
    </source>
</evidence>
<reference evidence="1 2" key="1">
    <citation type="submission" date="2019-01" db="EMBL/GenBank/DDBJ databases">
        <title>Complete genome sequence of Bifidobacterium gallinarum CACC 514.</title>
        <authorList>
            <person name="Jung M."/>
        </authorList>
    </citation>
    <scope>NUCLEOTIDE SEQUENCE [LARGE SCALE GENOMIC DNA]</scope>
    <source>
        <strain evidence="1 2">CACC 514</strain>
    </source>
</reference>
<gene>
    <name evidence="1" type="ORF">ESN35_03920</name>
</gene>
<dbReference type="STRING" id="78344.BIGA_0596"/>